<evidence type="ECO:0000259" key="1">
    <source>
        <dbReference type="PROSITE" id="PS51166"/>
    </source>
</evidence>
<dbReference type="Proteomes" id="UP001178507">
    <property type="component" value="Unassembled WGS sequence"/>
</dbReference>
<dbReference type="Gene3D" id="2.60.40.10">
    <property type="entry name" value="Immunoglobulins"/>
    <property type="match status" value="2"/>
</dbReference>
<dbReference type="AlphaFoldDB" id="A0AA36J9N4"/>
<name>A0AA36J9N4_9DINO</name>
<dbReference type="CDD" id="cd05467">
    <property type="entry name" value="CBM20"/>
    <property type="match status" value="2"/>
</dbReference>
<dbReference type="InterPro" id="IPR001932">
    <property type="entry name" value="PPM-type_phosphatase-like_dom"/>
</dbReference>
<keyword evidence="4" id="KW-1185">Reference proteome</keyword>
<dbReference type="InterPro" id="IPR013784">
    <property type="entry name" value="Carb-bd-like_fold"/>
</dbReference>
<accession>A0AA36J9N4</accession>
<dbReference type="Gene3D" id="3.60.40.10">
    <property type="entry name" value="PPM-type phosphatase domain"/>
    <property type="match status" value="1"/>
</dbReference>
<dbReference type="GO" id="GO:2001070">
    <property type="term" value="F:starch binding"/>
    <property type="evidence" value="ECO:0007669"/>
    <property type="project" value="InterPro"/>
</dbReference>
<gene>
    <name evidence="3" type="ORF">EVOR1521_LOCUS24756</name>
</gene>
<dbReference type="PROSITE" id="PS51746">
    <property type="entry name" value="PPM_2"/>
    <property type="match status" value="1"/>
</dbReference>
<feature type="domain" description="PPM-type phosphatase" evidence="2">
    <location>
        <begin position="352"/>
        <end position="624"/>
    </location>
</feature>
<evidence type="ECO:0000313" key="3">
    <source>
        <dbReference type="EMBL" id="CAJ1401654.1"/>
    </source>
</evidence>
<feature type="domain" description="CBM20" evidence="1">
    <location>
        <begin position="1"/>
        <end position="109"/>
    </location>
</feature>
<protein>
    <recommendedName>
        <fullName evidence="5">Protein-serine/threonine phosphatase</fullName>
    </recommendedName>
</protein>
<dbReference type="Pfam" id="PF00686">
    <property type="entry name" value="CBM_20"/>
    <property type="match status" value="2"/>
</dbReference>
<evidence type="ECO:0008006" key="5">
    <source>
        <dbReference type="Google" id="ProtNLM"/>
    </source>
</evidence>
<organism evidence="3 4">
    <name type="scientific">Effrenium voratum</name>
    <dbReference type="NCBI Taxonomy" id="2562239"/>
    <lineage>
        <taxon>Eukaryota</taxon>
        <taxon>Sar</taxon>
        <taxon>Alveolata</taxon>
        <taxon>Dinophyceae</taxon>
        <taxon>Suessiales</taxon>
        <taxon>Symbiodiniaceae</taxon>
        <taxon>Effrenium</taxon>
    </lineage>
</organism>
<dbReference type="PANTHER" id="PTHR47992">
    <property type="entry name" value="PROTEIN PHOSPHATASE"/>
    <property type="match status" value="1"/>
</dbReference>
<feature type="domain" description="CBM20" evidence="1">
    <location>
        <begin position="142"/>
        <end position="248"/>
    </location>
</feature>
<dbReference type="InterPro" id="IPR015655">
    <property type="entry name" value="PP2C"/>
</dbReference>
<comment type="caution">
    <text evidence="3">The sequence shown here is derived from an EMBL/GenBank/DDBJ whole genome shotgun (WGS) entry which is preliminary data.</text>
</comment>
<dbReference type="SUPFAM" id="SSF49452">
    <property type="entry name" value="Starch-binding domain-like"/>
    <property type="match status" value="2"/>
</dbReference>
<sequence length="627" mass="68346">MPAKLIFTVLSKTTLGTTTKIVGSDPTMGGWNLEKAVPLKTDASTYPLWVGEVELNTMDGQRLDYKFVKVHPDGCVEWEPGSNRSLCFEKGEMLGTVGPVGQCNSVFGVMDGSGPRLVASEASPKTSQTLAVPMAKEASCSPTPGSEADLYFKVVCSTTGLGDYVAVVGSTQELGYWDTGKGVQLRTSANEFPTWTGVVRMDAAKCCEVEFKLLVVRSRLNVEWEEMQNRRLCKEGEGTWEVSLSYNKPGHVVNLKPVVPATWPRLLGQAQVDDTTKVEDDSSPDLDLPLNPQRVLMDEDPFRAIPHEALEATFKTKVIGHMRSLSAQGQTFGEESARITFGAIRLDPPPLISSWKGLKGRMDTSPNQDAFSVTQFKSGHTLVCVFDGHGAFGEIASTRAVQTLPFFLIKEGNFGHDTIDESDVERALMNAFEKAQQDVVAHSLENGWDSRTSGCTAVAALFKGNRIWTANLGDSRCIVGSEVDKQLVFATEDHSPDNEPEKARIESLGGEVRSRRIFVKGTNGPGLSVCRALGDQLLKPYGVCATPVIEQTTVDLPKKAFLILATDGLWQFLDSNCVVGNVAKLLPEVGPAETLHRLQKAAVRQWRNADGNYCDDITTVLLQLQGR</sequence>
<dbReference type="GO" id="GO:0004722">
    <property type="term" value="F:protein serine/threonine phosphatase activity"/>
    <property type="evidence" value="ECO:0007669"/>
    <property type="project" value="InterPro"/>
</dbReference>
<reference evidence="3" key="1">
    <citation type="submission" date="2023-08" db="EMBL/GenBank/DDBJ databases">
        <authorList>
            <person name="Chen Y."/>
            <person name="Shah S."/>
            <person name="Dougan E. K."/>
            <person name="Thang M."/>
            <person name="Chan C."/>
        </authorList>
    </citation>
    <scope>NUCLEOTIDE SEQUENCE</scope>
</reference>
<dbReference type="CDD" id="cd00143">
    <property type="entry name" value="PP2Cc"/>
    <property type="match status" value="1"/>
</dbReference>
<dbReference type="EMBL" id="CAUJNA010003425">
    <property type="protein sequence ID" value="CAJ1401654.1"/>
    <property type="molecule type" value="Genomic_DNA"/>
</dbReference>
<dbReference type="InterPro" id="IPR036457">
    <property type="entry name" value="PPM-type-like_dom_sf"/>
</dbReference>
<evidence type="ECO:0000313" key="4">
    <source>
        <dbReference type="Proteomes" id="UP001178507"/>
    </source>
</evidence>
<evidence type="ECO:0000259" key="2">
    <source>
        <dbReference type="PROSITE" id="PS51746"/>
    </source>
</evidence>
<dbReference type="PROSITE" id="PS51166">
    <property type="entry name" value="CBM20"/>
    <property type="match status" value="2"/>
</dbReference>
<dbReference type="Pfam" id="PF00481">
    <property type="entry name" value="PP2C"/>
    <property type="match status" value="1"/>
</dbReference>
<proteinExistence type="predicted"/>
<dbReference type="InterPro" id="IPR002044">
    <property type="entry name" value="CBM20"/>
</dbReference>
<dbReference type="SMART" id="SM00332">
    <property type="entry name" value="PP2Cc"/>
    <property type="match status" value="1"/>
</dbReference>
<dbReference type="InterPro" id="IPR013783">
    <property type="entry name" value="Ig-like_fold"/>
</dbReference>
<dbReference type="SMART" id="SM01065">
    <property type="entry name" value="CBM_2"/>
    <property type="match status" value="2"/>
</dbReference>
<dbReference type="SUPFAM" id="SSF81606">
    <property type="entry name" value="PP2C-like"/>
    <property type="match status" value="1"/>
</dbReference>